<dbReference type="EMBL" id="CP036433">
    <property type="protein sequence ID" value="QDU98913.1"/>
    <property type="molecule type" value="Genomic_DNA"/>
</dbReference>
<dbReference type="Pfam" id="PF07635">
    <property type="entry name" value="PSCyt1"/>
    <property type="match status" value="1"/>
</dbReference>
<reference evidence="9 10" key="1">
    <citation type="submission" date="2019-02" db="EMBL/GenBank/DDBJ databases">
        <title>Deep-cultivation of Planctomycetes and their phenomic and genomic characterization uncovers novel biology.</title>
        <authorList>
            <person name="Wiegand S."/>
            <person name="Jogler M."/>
            <person name="Boedeker C."/>
            <person name="Pinto D."/>
            <person name="Vollmers J."/>
            <person name="Rivas-Marin E."/>
            <person name="Kohn T."/>
            <person name="Peeters S.H."/>
            <person name="Heuer A."/>
            <person name="Rast P."/>
            <person name="Oberbeckmann S."/>
            <person name="Bunk B."/>
            <person name="Jeske O."/>
            <person name="Meyerdierks A."/>
            <person name="Storesund J.E."/>
            <person name="Kallscheuer N."/>
            <person name="Luecker S."/>
            <person name="Lage O.M."/>
            <person name="Pohl T."/>
            <person name="Merkel B.J."/>
            <person name="Hornburger P."/>
            <person name="Mueller R.-W."/>
            <person name="Bruemmer F."/>
            <person name="Labrenz M."/>
            <person name="Spormann A.M."/>
            <person name="Op den Camp H."/>
            <person name="Overmann J."/>
            <person name="Amann R."/>
            <person name="Jetten M.S.M."/>
            <person name="Mascher T."/>
            <person name="Medema M.H."/>
            <person name="Devos D.P."/>
            <person name="Kaster A.-K."/>
            <person name="Ovreas L."/>
            <person name="Rohde M."/>
            <person name="Galperin M.Y."/>
            <person name="Jogler C."/>
        </authorList>
    </citation>
    <scope>NUCLEOTIDE SEQUENCE [LARGE SCALE GENOMIC DNA]</scope>
    <source>
        <strain evidence="9 10">Pla85_3_4</strain>
    </source>
</reference>
<feature type="domain" description="DUF1587" evidence="4">
    <location>
        <begin position="174"/>
        <end position="238"/>
    </location>
</feature>
<dbReference type="Pfam" id="PF07631">
    <property type="entry name" value="PSD4"/>
    <property type="match status" value="1"/>
</dbReference>
<evidence type="ECO:0000259" key="4">
    <source>
        <dbReference type="Pfam" id="PF07626"/>
    </source>
</evidence>
<dbReference type="KEGG" id="lcre:Pla8534_68240"/>
<gene>
    <name evidence="9" type="ORF">Pla8534_68240</name>
</gene>
<proteinExistence type="predicted"/>
<evidence type="ECO:0000259" key="6">
    <source>
        <dbReference type="Pfam" id="PF07631"/>
    </source>
</evidence>
<keyword evidence="10" id="KW-1185">Reference proteome</keyword>
<feature type="domain" description="DUF1595" evidence="8">
    <location>
        <begin position="479"/>
        <end position="536"/>
    </location>
</feature>
<dbReference type="InterPro" id="IPR013043">
    <property type="entry name" value="DUF1595"/>
</dbReference>
<dbReference type="Proteomes" id="UP000317648">
    <property type="component" value="Chromosome"/>
</dbReference>
<accession>A0A518E4C0</accession>
<organism evidence="9 10">
    <name type="scientific">Lignipirellula cremea</name>
    <dbReference type="NCBI Taxonomy" id="2528010"/>
    <lineage>
        <taxon>Bacteria</taxon>
        <taxon>Pseudomonadati</taxon>
        <taxon>Planctomycetota</taxon>
        <taxon>Planctomycetia</taxon>
        <taxon>Pirellulales</taxon>
        <taxon>Pirellulaceae</taxon>
        <taxon>Lignipirellula</taxon>
    </lineage>
</organism>
<evidence type="ECO:0000256" key="2">
    <source>
        <dbReference type="SAM" id="SignalP"/>
    </source>
</evidence>
<dbReference type="InterPro" id="IPR013036">
    <property type="entry name" value="DUF1587"/>
</dbReference>
<evidence type="ECO:0000259" key="3">
    <source>
        <dbReference type="Pfam" id="PF07624"/>
    </source>
</evidence>
<dbReference type="InterPro" id="IPR013039">
    <property type="entry name" value="DUF1588"/>
</dbReference>
<feature type="compositionally biased region" description="Polar residues" evidence="1">
    <location>
        <begin position="278"/>
        <end position="304"/>
    </location>
</feature>
<feature type="chain" id="PRO_5021960919" evidence="2">
    <location>
        <begin position="32"/>
        <end position="880"/>
    </location>
</feature>
<evidence type="ECO:0000259" key="7">
    <source>
        <dbReference type="Pfam" id="PF07635"/>
    </source>
</evidence>
<evidence type="ECO:0000256" key="1">
    <source>
        <dbReference type="SAM" id="MobiDB-lite"/>
    </source>
</evidence>
<dbReference type="AlphaFoldDB" id="A0A518E4C0"/>
<dbReference type="Pfam" id="PF07624">
    <property type="entry name" value="PSD2"/>
    <property type="match status" value="1"/>
</dbReference>
<evidence type="ECO:0000259" key="5">
    <source>
        <dbReference type="Pfam" id="PF07627"/>
    </source>
</evidence>
<name>A0A518E4C0_9BACT</name>
<feature type="domain" description="DUF1585" evidence="3">
    <location>
        <begin position="805"/>
        <end position="877"/>
    </location>
</feature>
<dbReference type="Pfam" id="PF07626">
    <property type="entry name" value="PSD3"/>
    <property type="match status" value="1"/>
</dbReference>
<feature type="domain" description="DUF1588" evidence="5">
    <location>
        <begin position="691"/>
        <end position="789"/>
    </location>
</feature>
<evidence type="ECO:0000313" key="9">
    <source>
        <dbReference type="EMBL" id="QDU98913.1"/>
    </source>
</evidence>
<keyword evidence="2" id="KW-0732">Signal</keyword>
<sequence length="880" mass="99208" precursor="true">MLALAKNDDKPMKPFKITVLLLLGCASTLLAADDPTIPVTLEQAKEQGRTKSRLLKATDIDSPSTLETPRANLAHFQESVWPLLKKNCLDCHGPDRSEGRLRVDKLDPDLLSGSDVERWREIYNALSNSEMPPEDESDYALADADRGKLVDWLSDQLNKASVLQRNNKEHSSFRRLTRYEYNYALQDLLGLPYDLANELPPETASEDGFKNSSDLLQMSAMQFETYREIGLKALQRATVSGERPQAVTYVISMQEQLDAAASAKNAKTLDRNDPGYRNSRNQQHLLNRDTGQGVQFSGGKSTPQPKAVAGQTPPISPVVLVLPRGNELKMNLDRFLPDEGVMRVRIRAGRTTMNPDEYASLQLVFSAHTSNNANFSQVISDHAIPVTASDRDPQFIHFDIPLADIQRNPFRKLTTTFPRRDEFLHIQNVSNASNREEPLHVLIDYIEISAPFYEQWPPKTHTDIFFESDHKNNEELYGREVLTRFLRRVWRRPVASEEVDPFMTLLAEYRPGFATFEEAMVEVLATALATPEFLYLAPGTATDPEAASGAISDLELASRLAIFLWSSIPDEELLQLAEDGKLRQPEILTAQVNRMLADPRSQRFSKEFVAQWLGLEGLDSAAHVTDSSLKQAMQEEPIAFFEEVLKNNRSILDFIHSDYAVVNERLAAHYQIPRVYGPHFRRVPVDLQAHRGGLLTGAAVLAMNSDGKDSHPLKRGVWMLERFLHDPPPPPPPNVPEVDLTNPEILKMTLKERIADHRNKAACISCHSRIDPWGIAFEHYDALGSYRTQIMGKPVDANSELFNKQTLAGVDGLKRYLLTDRQDQFSQAVVHKMVAYALGRPLTFGDHADIDRLTVQFRKQDDRLGDLIHLIVNSNIFNSK</sequence>
<evidence type="ECO:0000313" key="10">
    <source>
        <dbReference type="Proteomes" id="UP000317648"/>
    </source>
</evidence>
<dbReference type="InterPro" id="IPR011478">
    <property type="entry name" value="DUF1585"/>
</dbReference>
<evidence type="ECO:0000259" key="8">
    <source>
        <dbReference type="Pfam" id="PF07637"/>
    </source>
</evidence>
<feature type="domain" description="DUF1592" evidence="6">
    <location>
        <begin position="551"/>
        <end position="672"/>
    </location>
</feature>
<feature type="domain" description="Cytochrome C Planctomycete-type" evidence="7">
    <location>
        <begin position="88"/>
        <end position="135"/>
    </location>
</feature>
<dbReference type="InterPro" id="IPR011429">
    <property type="entry name" value="Cyt_c_Planctomycete-type"/>
</dbReference>
<dbReference type="InterPro" id="IPR013042">
    <property type="entry name" value="DUF1592"/>
</dbReference>
<feature type="region of interest" description="Disordered" evidence="1">
    <location>
        <begin position="262"/>
        <end position="312"/>
    </location>
</feature>
<dbReference type="Pfam" id="PF07637">
    <property type="entry name" value="PSD5"/>
    <property type="match status" value="1"/>
</dbReference>
<feature type="signal peptide" evidence="2">
    <location>
        <begin position="1"/>
        <end position="31"/>
    </location>
</feature>
<protein>
    <submittedName>
        <fullName evidence="9">Planctomycete cytochrome C</fullName>
    </submittedName>
</protein>
<dbReference type="Pfam" id="PF07627">
    <property type="entry name" value="PSCyt3"/>
    <property type="match status" value="1"/>
</dbReference>